<dbReference type="Gene3D" id="3.30.710.10">
    <property type="entry name" value="Potassium Channel Kv1.1, Chain A"/>
    <property type="match status" value="1"/>
</dbReference>
<dbReference type="InterPro" id="IPR011333">
    <property type="entry name" value="SKP1/BTB/POZ_sf"/>
</dbReference>
<evidence type="ECO:0000259" key="1">
    <source>
        <dbReference type="PROSITE" id="PS50097"/>
    </source>
</evidence>
<dbReference type="SUPFAM" id="SSF54695">
    <property type="entry name" value="POZ domain"/>
    <property type="match status" value="1"/>
</dbReference>
<keyword evidence="2" id="KW-1185">Reference proteome</keyword>
<protein>
    <submittedName>
        <fullName evidence="3">BTB domain-containing protein</fullName>
    </submittedName>
</protein>
<name>A0A1I7TGQ8_9PELO</name>
<evidence type="ECO:0000313" key="2">
    <source>
        <dbReference type="Proteomes" id="UP000095282"/>
    </source>
</evidence>
<evidence type="ECO:0000313" key="3">
    <source>
        <dbReference type="WBParaSite" id="Csp11.Scaffold608.g5770.t1"/>
    </source>
</evidence>
<dbReference type="AlphaFoldDB" id="A0A1I7TGQ8"/>
<dbReference type="eggNOG" id="ENOG502RFNH">
    <property type="taxonomic scope" value="Eukaryota"/>
</dbReference>
<dbReference type="CDD" id="cd01165">
    <property type="entry name" value="BTB_POZ"/>
    <property type="match status" value="1"/>
</dbReference>
<dbReference type="Proteomes" id="UP000095282">
    <property type="component" value="Unplaced"/>
</dbReference>
<feature type="domain" description="BTB" evidence="1">
    <location>
        <begin position="133"/>
        <end position="200"/>
    </location>
</feature>
<dbReference type="STRING" id="1561998.A0A1I7TGQ8"/>
<dbReference type="WBParaSite" id="Csp11.Scaffold608.g5770.t1">
    <property type="protein sequence ID" value="Csp11.Scaffold608.g5770.t1"/>
    <property type="gene ID" value="Csp11.Scaffold608.g5770"/>
</dbReference>
<dbReference type="PANTHER" id="PTHR22744">
    <property type="entry name" value="HELIX LOOP HELIX PROTEIN 21-RELATED"/>
    <property type="match status" value="1"/>
</dbReference>
<proteinExistence type="predicted"/>
<organism evidence="2 3">
    <name type="scientific">Caenorhabditis tropicalis</name>
    <dbReference type="NCBI Taxonomy" id="1561998"/>
    <lineage>
        <taxon>Eukaryota</taxon>
        <taxon>Metazoa</taxon>
        <taxon>Ecdysozoa</taxon>
        <taxon>Nematoda</taxon>
        <taxon>Chromadorea</taxon>
        <taxon>Rhabditida</taxon>
        <taxon>Rhabditina</taxon>
        <taxon>Rhabditomorpha</taxon>
        <taxon>Rhabditoidea</taxon>
        <taxon>Rhabditidae</taxon>
        <taxon>Peloderinae</taxon>
        <taxon>Caenorhabditis</taxon>
    </lineage>
</organism>
<dbReference type="PANTHER" id="PTHR22744:SF14">
    <property type="entry name" value="BTB DOMAIN-CONTAINING PROTEIN-RELATED"/>
    <property type="match status" value="1"/>
</dbReference>
<dbReference type="Pfam" id="PF00651">
    <property type="entry name" value="BTB"/>
    <property type="match status" value="1"/>
</dbReference>
<sequence>MSVEKITYNSQQLHASTQTQSSTLTLSNGFTCICNRILRGYNVEISWKFDWDQLYVEGFDGLSGHIIVKSPNTYFQPTTVNVDLKETVQLVTKTILTNYNYNQNITFELTLIPYYLPNEQVSYEEMFLPSEKNDTILLVEGKKMHVNRAFLSYHSDFFRALFSSFFKEGQMDEIPIEEVSYEDLGLLLSSFHPKPVFPNDKTVDKLLEMADRFDTPSVTGIVEYHMMHNSIIGNEKMMWLADNYGMSKLLQKTIREMSSIEKAKALKASPEYKKLSNGTKAKVLDRLMELI</sequence>
<dbReference type="InterPro" id="IPR000210">
    <property type="entry name" value="BTB/POZ_dom"/>
</dbReference>
<dbReference type="PROSITE" id="PS50097">
    <property type="entry name" value="BTB"/>
    <property type="match status" value="1"/>
</dbReference>
<reference evidence="3" key="1">
    <citation type="submission" date="2016-11" db="UniProtKB">
        <authorList>
            <consortium name="WormBaseParasite"/>
        </authorList>
    </citation>
    <scope>IDENTIFICATION</scope>
</reference>
<dbReference type="SMART" id="SM00225">
    <property type="entry name" value="BTB"/>
    <property type="match status" value="1"/>
</dbReference>
<accession>A0A1I7TGQ8</accession>